<feature type="region of interest" description="Disordered" evidence="1">
    <location>
        <begin position="40"/>
        <end position="59"/>
    </location>
</feature>
<sequence>MHILIVIFVFDFVELTHDQDSNGFEHEPVQRAKPVLKERVKAKPEQITESIRIDQPEMRVLERKVEQEERNTVSPDHKPAPKTASKPMPDSIPSSHKSYPHIEIGTSENPDAVVLRQGKGITVGNSTM</sequence>
<feature type="compositionally biased region" description="Basic and acidic residues" evidence="1">
    <location>
        <begin position="64"/>
        <end position="79"/>
    </location>
</feature>
<gene>
    <name evidence="3" type="ORF">ADUPG1_000834</name>
</gene>
<proteinExistence type="predicted"/>
<accession>A0ABQ5KBB0</accession>
<evidence type="ECO:0000256" key="1">
    <source>
        <dbReference type="SAM" id="MobiDB-lite"/>
    </source>
</evidence>
<feature type="region of interest" description="Disordered" evidence="1">
    <location>
        <begin position="64"/>
        <end position="111"/>
    </location>
</feature>
<keyword evidence="2" id="KW-0732">Signal</keyword>
<feature type="signal peptide" evidence="2">
    <location>
        <begin position="1"/>
        <end position="18"/>
    </location>
</feature>
<reference evidence="3" key="1">
    <citation type="submission" date="2022-03" db="EMBL/GenBank/DDBJ databases">
        <title>Draft genome sequence of Aduncisulcus paluster, a free-living microaerophilic Fornicata.</title>
        <authorList>
            <person name="Yuyama I."/>
            <person name="Kume K."/>
            <person name="Tamura T."/>
            <person name="Inagaki Y."/>
            <person name="Hashimoto T."/>
        </authorList>
    </citation>
    <scope>NUCLEOTIDE SEQUENCE</scope>
    <source>
        <strain evidence="3">NY0171</strain>
    </source>
</reference>
<feature type="non-terminal residue" evidence="3">
    <location>
        <position position="128"/>
    </location>
</feature>
<organism evidence="3 4">
    <name type="scientific">Aduncisulcus paluster</name>
    <dbReference type="NCBI Taxonomy" id="2918883"/>
    <lineage>
        <taxon>Eukaryota</taxon>
        <taxon>Metamonada</taxon>
        <taxon>Carpediemonas-like organisms</taxon>
        <taxon>Aduncisulcus</taxon>
    </lineage>
</organism>
<protein>
    <submittedName>
        <fullName evidence="3">Cell envelope integrity protein TolA</fullName>
    </submittedName>
</protein>
<evidence type="ECO:0000313" key="3">
    <source>
        <dbReference type="EMBL" id="GKT28729.1"/>
    </source>
</evidence>
<name>A0ABQ5KBB0_9EUKA</name>
<dbReference type="EMBL" id="BQXS01000450">
    <property type="protein sequence ID" value="GKT28729.1"/>
    <property type="molecule type" value="Genomic_DNA"/>
</dbReference>
<keyword evidence="4" id="KW-1185">Reference proteome</keyword>
<evidence type="ECO:0000313" key="4">
    <source>
        <dbReference type="Proteomes" id="UP001057375"/>
    </source>
</evidence>
<feature type="chain" id="PRO_5045830326" evidence="2">
    <location>
        <begin position="19"/>
        <end position="128"/>
    </location>
</feature>
<evidence type="ECO:0000256" key="2">
    <source>
        <dbReference type="SAM" id="SignalP"/>
    </source>
</evidence>
<comment type="caution">
    <text evidence="3">The sequence shown here is derived from an EMBL/GenBank/DDBJ whole genome shotgun (WGS) entry which is preliminary data.</text>
</comment>
<dbReference type="Proteomes" id="UP001057375">
    <property type="component" value="Unassembled WGS sequence"/>
</dbReference>